<organism evidence="3 4">
    <name type="scientific">Mycena indigotica</name>
    <dbReference type="NCBI Taxonomy" id="2126181"/>
    <lineage>
        <taxon>Eukaryota</taxon>
        <taxon>Fungi</taxon>
        <taxon>Dikarya</taxon>
        <taxon>Basidiomycota</taxon>
        <taxon>Agaricomycotina</taxon>
        <taxon>Agaricomycetes</taxon>
        <taxon>Agaricomycetidae</taxon>
        <taxon>Agaricales</taxon>
        <taxon>Marasmiineae</taxon>
        <taxon>Mycenaceae</taxon>
        <taxon>Mycena</taxon>
    </lineage>
</organism>
<keyword evidence="2" id="KW-0472">Membrane</keyword>
<accession>A0A8H6T8A5</accession>
<feature type="region of interest" description="Disordered" evidence="1">
    <location>
        <begin position="92"/>
        <end position="167"/>
    </location>
</feature>
<name>A0A8H6T8A5_9AGAR</name>
<protein>
    <submittedName>
        <fullName evidence="3">Uncharacterized protein</fullName>
    </submittedName>
</protein>
<proteinExistence type="predicted"/>
<reference evidence="3" key="1">
    <citation type="submission" date="2020-05" db="EMBL/GenBank/DDBJ databases">
        <title>Mycena genomes resolve the evolution of fungal bioluminescence.</title>
        <authorList>
            <person name="Tsai I.J."/>
        </authorList>
    </citation>
    <scope>NUCLEOTIDE SEQUENCE</scope>
    <source>
        <strain evidence="3">171206Taipei</strain>
    </source>
</reference>
<sequence length="267" mass="27446">MAALTTDLSPPSGAPNNRPTGGAPSNLTCPPEDLDGDTLLPDLGLPVAAGQGLLVCSYGGSLLLPETTCLYDAHGKLVPASVPLPSSCVRRLSDNSDTGSSSIASTASATPVDSPSASTSRQIISTPTGTSAPATQTPLSGTTGLGQGGGQQTNPAAGVGGQDATDGHINHVFTTTITAADGSETTGNISASAVVHKVPTSSIVGGIIGVSALIAVLVWLFRRWRANVRRKREEQEEWDTLNGNVFKDHRDWLGREQRALVEDRDGE</sequence>
<keyword evidence="4" id="KW-1185">Reference proteome</keyword>
<feature type="region of interest" description="Disordered" evidence="1">
    <location>
        <begin position="1"/>
        <end position="35"/>
    </location>
</feature>
<keyword evidence="2" id="KW-1133">Transmembrane helix</keyword>
<feature type="compositionally biased region" description="Low complexity" evidence="1">
    <location>
        <begin position="95"/>
        <end position="110"/>
    </location>
</feature>
<evidence type="ECO:0000256" key="2">
    <source>
        <dbReference type="SAM" id="Phobius"/>
    </source>
</evidence>
<keyword evidence="2" id="KW-0812">Transmembrane</keyword>
<evidence type="ECO:0000256" key="1">
    <source>
        <dbReference type="SAM" id="MobiDB-lite"/>
    </source>
</evidence>
<evidence type="ECO:0000313" key="3">
    <source>
        <dbReference type="EMBL" id="KAF7311787.1"/>
    </source>
</evidence>
<feature type="compositionally biased region" description="Polar residues" evidence="1">
    <location>
        <begin position="1"/>
        <end position="28"/>
    </location>
</feature>
<dbReference type="Proteomes" id="UP000636479">
    <property type="component" value="Unassembled WGS sequence"/>
</dbReference>
<dbReference type="RefSeq" id="XP_037223895.1">
    <property type="nucleotide sequence ID" value="XM_037358800.1"/>
</dbReference>
<gene>
    <name evidence="3" type="ORF">MIND_00189200</name>
</gene>
<feature type="compositionally biased region" description="Polar residues" evidence="1">
    <location>
        <begin position="111"/>
        <end position="134"/>
    </location>
</feature>
<evidence type="ECO:0000313" key="4">
    <source>
        <dbReference type="Proteomes" id="UP000636479"/>
    </source>
</evidence>
<dbReference type="EMBL" id="JACAZF010000002">
    <property type="protein sequence ID" value="KAF7311787.1"/>
    <property type="molecule type" value="Genomic_DNA"/>
</dbReference>
<feature type="transmembrane region" description="Helical" evidence="2">
    <location>
        <begin position="203"/>
        <end position="221"/>
    </location>
</feature>
<comment type="caution">
    <text evidence="3">The sequence shown here is derived from an EMBL/GenBank/DDBJ whole genome shotgun (WGS) entry which is preliminary data.</text>
</comment>
<dbReference type="GeneID" id="59341316"/>
<dbReference type="AlphaFoldDB" id="A0A8H6T8A5"/>